<dbReference type="EMBL" id="HACG01052593">
    <property type="protein sequence ID" value="CEK99464.1"/>
    <property type="molecule type" value="Transcribed_RNA"/>
</dbReference>
<feature type="non-terminal residue" evidence="2">
    <location>
        <position position="1"/>
    </location>
</feature>
<accession>A0A0B7C200</accession>
<gene>
    <name evidence="2" type="primary">ORF221318</name>
</gene>
<evidence type="ECO:0000313" key="2">
    <source>
        <dbReference type="EMBL" id="CEK99464.1"/>
    </source>
</evidence>
<reference evidence="2" key="1">
    <citation type="submission" date="2014-12" db="EMBL/GenBank/DDBJ databases">
        <title>Insight into the proteome of Arion vulgaris.</title>
        <authorList>
            <person name="Aradska J."/>
            <person name="Bulat T."/>
            <person name="Smidak R."/>
            <person name="Sarate P."/>
            <person name="Gangsoo J."/>
            <person name="Sialana F."/>
            <person name="Bilban M."/>
            <person name="Lubec G."/>
        </authorList>
    </citation>
    <scope>NUCLEOTIDE SEQUENCE</scope>
    <source>
        <tissue evidence="2">Skin</tissue>
    </source>
</reference>
<sequence>RRFSDSHPQGTRVILISSDVNFASDLSDLRHRKKFDVVLIHKAQVSEALLSCATEHYFYEDLIRDLPDRPGFKETR</sequence>
<feature type="non-terminal residue" evidence="2">
    <location>
        <position position="76"/>
    </location>
</feature>
<proteinExistence type="predicted"/>
<protein>
    <recommendedName>
        <fullName evidence="1">NYN domain-containing protein</fullName>
    </recommendedName>
</protein>
<evidence type="ECO:0000259" key="1">
    <source>
        <dbReference type="Pfam" id="PF01936"/>
    </source>
</evidence>
<organism evidence="2">
    <name type="scientific">Arion vulgaris</name>
    <dbReference type="NCBI Taxonomy" id="1028688"/>
    <lineage>
        <taxon>Eukaryota</taxon>
        <taxon>Metazoa</taxon>
        <taxon>Spiralia</taxon>
        <taxon>Lophotrochozoa</taxon>
        <taxon>Mollusca</taxon>
        <taxon>Gastropoda</taxon>
        <taxon>Heterobranchia</taxon>
        <taxon>Euthyneura</taxon>
        <taxon>Panpulmonata</taxon>
        <taxon>Eupulmonata</taxon>
        <taxon>Stylommatophora</taxon>
        <taxon>Helicina</taxon>
        <taxon>Arionoidea</taxon>
        <taxon>Arionidae</taxon>
        <taxon>Arion</taxon>
    </lineage>
</organism>
<dbReference type="AlphaFoldDB" id="A0A0B7C200"/>
<dbReference type="GO" id="GO:0004540">
    <property type="term" value="F:RNA nuclease activity"/>
    <property type="evidence" value="ECO:0007669"/>
    <property type="project" value="InterPro"/>
</dbReference>
<feature type="domain" description="NYN" evidence="1">
    <location>
        <begin position="8"/>
        <end position="58"/>
    </location>
</feature>
<name>A0A0B7C200_9EUPU</name>
<dbReference type="Pfam" id="PF01936">
    <property type="entry name" value="NYN"/>
    <property type="match status" value="1"/>
</dbReference>
<dbReference type="InterPro" id="IPR021139">
    <property type="entry name" value="NYN"/>
</dbReference>